<proteinExistence type="predicted"/>
<evidence type="ECO:0000313" key="3">
    <source>
        <dbReference type="Proteomes" id="UP000246661"/>
    </source>
</evidence>
<dbReference type="AlphaFoldDB" id="A0A317QJH9"/>
<dbReference type="Pfam" id="PF00271">
    <property type="entry name" value="Helicase_C"/>
    <property type="match status" value="1"/>
</dbReference>
<evidence type="ECO:0000313" key="2">
    <source>
        <dbReference type="EMBL" id="PWW23482.1"/>
    </source>
</evidence>
<dbReference type="InterPro" id="IPR027417">
    <property type="entry name" value="P-loop_NTPase"/>
</dbReference>
<keyword evidence="2" id="KW-0067">ATP-binding</keyword>
<feature type="domain" description="Helicase C-terminal" evidence="1">
    <location>
        <begin position="1"/>
        <end position="162"/>
    </location>
</feature>
<keyword evidence="3" id="KW-1185">Reference proteome</keyword>
<reference evidence="3" key="1">
    <citation type="submission" date="2018-05" db="EMBL/GenBank/DDBJ databases">
        <authorList>
            <person name="Klenk H.-P."/>
            <person name="Huntemann M."/>
            <person name="Clum A."/>
            <person name="Pillay M."/>
            <person name="Palaniappan K."/>
            <person name="Varghese N."/>
            <person name="Mikhailova N."/>
            <person name="Stamatis D."/>
            <person name="Reddy T."/>
            <person name="Daum C."/>
            <person name="Shapiro N."/>
            <person name="Ivanova N."/>
            <person name="Kyrpides N."/>
            <person name="Woyke T."/>
        </authorList>
    </citation>
    <scope>NUCLEOTIDE SEQUENCE [LARGE SCALE GENOMIC DNA]</scope>
    <source>
        <strain evidence="3">DSM 45417</strain>
    </source>
</reference>
<dbReference type="GO" id="GO:0004386">
    <property type="term" value="F:helicase activity"/>
    <property type="evidence" value="ECO:0007669"/>
    <property type="project" value="UniProtKB-KW"/>
</dbReference>
<protein>
    <submittedName>
        <fullName evidence="2">Helicase-like protein</fullName>
    </submittedName>
</protein>
<dbReference type="SMART" id="SM00490">
    <property type="entry name" value="HELICc"/>
    <property type="match status" value="1"/>
</dbReference>
<name>A0A317QJH9_9ACTN</name>
<keyword evidence="2" id="KW-0378">Hydrolase</keyword>
<gene>
    <name evidence="2" type="ORF">JD79_02656</name>
</gene>
<keyword evidence="2" id="KW-0547">Nucleotide-binding</keyword>
<organism evidence="2 3">
    <name type="scientific">Geodermatophilus normandii</name>
    <dbReference type="NCBI Taxonomy" id="1137989"/>
    <lineage>
        <taxon>Bacteria</taxon>
        <taxon>Bacillati</taxon>
        <taxon>Actinomycetota</taxon>
        <taxon>Actinomycetes</taxon>
        <taxon>Geodermatophilales</taxon>
        <taxon>Geodermatophilaceae</taxon>
        <taxon>Geodermatophilus</taxon>
    </lineage>
</organism>
<dbReference type="Proteomes" id="UP000246661">
    <property type="component" value="Unassembled WGS sequence"/>
</dbReference>
<keyword evidence="2" id="KW-0347">Helicase</keyword>
<dbReference type="Gene3D" id="3.40.50.300">
    <property type="entry name" value="P-loop containing nucleotide triphosphate hydrolases"/>
    <property type="match status" value="1"/>
</dbReference>
<dbReference type="EMBL" id="QGTX01000001">
    <property type="protein sequence ID" value="PWW23482.1"/>
    <property type="molecule type" value="Genomic_DNA"/>
</dbReference>
<dbReference type="SUPFAM" id="SSF52540">
    <property type="entry name" value="P-loop containing nucleoside triphosphate hydrolases"/>
    <property type="match status" value="1"/>
</dbReference>
<dbReference type="PROSITE" id="PS51194">
    <property type="entry name" value="HELICASE_CTER"/>
    <property type="match status" value="1"/>
</dbReference>
<evidence type="ECO:0000259" key="1">
    <source>
        <dbReference type="PROSITE" id="PS51194"/>
    </source>
</evidence>
<dbReference type="InterPro" id="IPR001650">
    <property type="entry name" value="Helicase_C-like"/>
</dbReference>
<sequence length="173" mass="19424">MYCSDAADLGGAEGDSTKQIDQIVSGLCLPPLSIAAARYTYNEPPRVRADLERRFADGVLDALVAIRCLDEGVDIPSMRTAIIMASTTNPRQFVQRRGRVLRRFPGKDKATIYDLVVIPGDPAELPPDVFNVERRIFRRELMRVVEFARHAENSTEVLHDLLELRAAWNCLDI</sequence>
<comment type="caution">
    <text evidence="2">The sequence shown here is derived from an EMBL/GenBank/DDBJ whole genome shotgun (WGS) entry which is preliminary data.</text>
</comment>
<accession>A0A317QJH9</accession>